<sequence>MDITTKEMAQMTWQEIEQCIKEGYGIILPIGSTEQHGPALPISTDAICAREVSLGAAENTKMLVAPTIQYGYRSRPLSGGGATFPGTTNLSGHTLICVIEDILEEFARMGFKKVVVLSMHMENQNFIYEGSYLVSRRHPDMKIMVMESAFGDIQENIMDVLFPDGFPGWAREHAACMEVSIMLYRHPELVHFDRAVNDNSEEYPFYDVLPPDPRFFTKSGTLWHAREATIEKGKLIWEEIIKQAGAAINKEFPI</sequence>
<dbReference type="InterPro" id="IPR003785">
    <property type="entry name" value="Creatininase/forma_Hydrolase"/>
</dbReference>
<dbReference type="Pfam" id="PF02633">
    <property type="entry name" value="Creatininase"/>
    <property type="match status" value="1"/>
</dbReference>
<evidence type="ECO:0000256" key="4">
    <source>
        <dbReference type="ARBA" id="ARBA00022833"/>
    </source>
</evidence>
<dbReference type="EC" id="3.5.2.10" evidence="6"/>
<dbReference type="PANTHER" id="PTHR35005:SF1">
    <property type="entry name" value="2-AMINO-5-FORMYLAMINO-6-RIBOSYLAMINOPYRIMIDIN-4(3H)-ONE 5'-MONOPHOSPHATE DEFORMYLASE"/>
    <property type="match status" value="1"/>
</dbReference>
<dbReference type="Gene3D" id="3.40.50.10310">
    <property type="entry name" value="Creatininase"/>
    <property type="match status" value="1"/>
</dbReference>
<dbReference type="InterPro" id="IPR024087">
    <property type="entry name" value="Creatininase-like_sf"/>
</dbReference>
<proteinExistence type="inferred from homology"/>
<dbReference type="NCBIfam" id="TIGR04448">
    <property type="entry name" value="creatininase"/>
    <property type="match status" value="1"/>
</dbReference>
<gene>
    <name evidence="6" type="ORF">WMQ36_16605</name>
</gene>
<evidence type="ECO:0000256" key="3">
    <source>
        <dbReference type="ARBA" id="ARBA00022801"/>
    </source>
</evidence>
<keyword evidence="2" id="KW-0479">Metal-binding</keyword>
<evidence type="ECO:0000256" key="5">
    <source>
        <dbReference type="ARBA" id="ARBA00024029"/>
    </source>
</evidence>
<evidence type="ECO:0000313" key="6">
    <source>
        <dbReference type="EMBL" id="MEQ2426594.1"/>
    </source>
</evidence>
<dbReference type="Proteomes" id="UP001454086">
    <property type="component" value="Unassembled WGS sequence"/>
</dbReference>
<evidence type="ECO:0000256" key="2">
    <source>
        <dbReference type="ARBA" id="ARBA00022723"/>
    </source>
</evidence>
<dbReference type="InterPro" id="IPR031034">
    <property type="entry name" value="Creatininase"/>
</dbReference>
<dbReference type="EMBL" id="JBBMFM010000067">
    <property type="protein sequence ID" value="MEQ2426594.1"/>
    <property type="molecule type" value="Genomic_DNA"/>
</dbReference>
<comment type="cofactor">
    <cofactor evidence="1">
        <name>Zn(2+)</name>
        <dbReference type="ChEBI" id="CHEBI:29105"/>
    </cofactor>
</comment>
<dbReference type="SUPFAM" id="SSF102215">
    <property type="entry name" value="Creatininase"/>
    <property type="match status" value="1"/>
</dbReference>
<comment type="caution">
    <text evidence="6">The sequence shown here is derived from an EMBL/GenBank/DDBJ whole genome shotgun (WGS) entry which is preliminary data.</text>
</comment>
<name>A0ABV1D874_9FIRM</name>
<protein>
    <submittedName>
        <fullName evidence="6">Creatininase</fullName>
        <ecNumber evidence="6">3.5.2.10</ecNumber>
    </submittedName>
</protein>
<comment type="similarity">
    <text evidence="5">Belongs to the creatininase superfamily.</text>
</comment>
<keyword evidence="7" id="KW-1185">Reference proteome</keyword>
<reference evidence="6 7" key="1">
    <citation type="submission" date="2024-03" db="EMBL/GenBank/DDBJ databases">
        <title>Human intestinal bacterial collection.</title>
        <authorList>
            <person name="Pauvert C."/>
            <person name="Hitch T.C.A."/>
            <person name="Clavel T."/>
        </authorList>
    </citation>
    <scope>NUCLEOTIDE SEQUENCE [LARGE SCALE GENOMIC DNA]</scope>
    <source>
        <strain evidence="6 7">CLA-SR-H021</strain>
    </source>
</reference>
<dbReference type="RefSeq" id="WP_008722167.1">
    <property type="nucleotide sequence ID" value="NZ_JAJFDX010000012.1"/>
</dbReference>
<keyword evidence="4" id="KW-0862">Zinc</keyword>
<dbReference type="PANTHER" id="PTHR35005">
    <property type="entry name" value="3-DEHYDRO-SCYLLO-INOSOSE HYDROLASE"/>
    <property type="match status" value="1"/>
</dbReference>
<accession>A0ABV1D874</accession>
<evidence type="ECO:0000256" key="1">
    <source>
        <dbReference type="ARBA" id="ARBA00001947"/>
    </source>
</evidence>
<keyword evidence="3 6" id="KW-0378">Hydrolase</keyword>
<dbReference type="GO" id="GO:0047789">
    <property type="term" value="F:creatininase activity"/>
    <property type="evidence" value="ECO:0007669"/>
    <property type="project" value="UniProtKB-EC"/>
</dbReference>
<evidence type="ECO:0000313" key="7">
    <source>
        <dbReference type="Proteomes" id="UP001454086"/>
    </source>
</evidence>
<organism evidence="6 7">
    <name type="scientific">Enterocloster hominis</name>
    <name type="common">ex Hitch et al. 2024</name>
    <dbReference type="NCBI Taxonomy" id="1917870"/>
    <lineage>
        <taxon>Bacteria</taxon>
        <taxon>Bacillati</taxon>
        <taxon>Bacillota</taxon>
        <taxon>Clostridia</taxon>
        <taxon>Lachnospirales</taxon>
        <taxon>Lachnospiraceae</taxon>
        <taxon>Enterocloster</taxon>
    </lineage>
</organism>